<dbReference type="RefSeq" id="WP_307341374.1">
    <property type="nucleotide sequence ID" value="NZ_JAUSUD010000009.1"/>
</dbReference>
<dbReference type="EMBL" id="JAUSUD010000009">
    <property type="protein sequence ID" value="MDQ0231051.1"/>
    <property type="molecule type" value="Genomic_DNA"/>
</dbReference>
<name>A0ABT9ZGW8_9BACI</name>
<keyword evidence="1" id="KW-1133">Transmembrane helix</keyword>
<keyword evidence="1" id="KW-0472">Membrane</keyword>
<feature type="transmembrane region" description="Helical" evidence="1">
    <location>
        <begin position="64"/>
        <end position="83"/>
    </location>
</feature>
<reference evidence="2 3" key="1">
    <citation type="submission" date="2023-07" db="EMBL/GenBank/DDBJ databases">
        <title>Genomic Encyclopedia of Type Strains, Phase IV (KMG-IV): sequencing the most valuable type-strain genomes for metagenomic binning, comparative biology and taxonomic classification.</title>
        <authorList>
            <person name="Goeker M."/>
        </authorList>
    </citation>
    <scope>NUCLEOTIDE SEQUENCE [LARGE SCALE GENOMIC DNA]</scope>
    <source>
        <strain evidence="2 3">DSM 29005</strain>
    </source>
</reference>
<feature type="transmembrane region" description="Helical" evidence="1">
    <location>
        <begin position="27"/>
        <end position="44"/>
    </location>
</feature>
<organism evidence="2 3">
    <name type="scientific">Metabacillus malikii</name>
    <dbReference type="NCBI Taxonomy" id="1504265"/>
    <lineage>
        <taxon>Bacteria</taxon>
        <taxon>Bacillati</taxon>
        <taxon>Bacillota</taxon>
        <taxon>Bacilli</taxon>
        <taxon>Bacillales</taxon>
        <taxon>Bacillaceae</taxon>
        <taxon>Metabacillus</taxon>
    </lineage>
</organism>
<dbReference type="InterPro" id="IPR048147">
    <property type="entry name" value="CBO0543-like"/>
</dbReference>
<feature type="transmembrane region" description="Helical" evidence="1">
    <location>
        <begin position="6"/>
        <end position="22"/>
    </location>
</feature>
<comment type="caution">
    <text evidence="2">The sequence shown here is derived from an EMBL/GenBank/DDBJ whole genome shotgun (WGS) entry which is preliminary data.</text>
</comment>
<gene>
    <name evidence="2" type="ORF">J2S19_002312</name>
</gene>
<evidence type="ECO:0000313" key="3">
    <source>
        <dbReference type="Proteomes" id="UP001234495"/>
    </source>
</evidence>
<evidence type="ECO:0000313" key="2">
    <source>
        <dbReference type="EMBL" id="MDQ0231051.1"/>
    </source>
</evidence>
<keyword evidence="1" id="KW-0812">Transmembrane</keyword>
<dbReference type="NCBIfam" id="NF041644">
    <property type="entry name" value="CBO0543_fam"/>
    <property type="match status" value="1"/>
</dbReference>
<sequence length="161" mass="19179">MRERLILKFLLILGIGLIPFVFERKYLKDGIIIFMGKGLLAIFLDTLTTGKKKIKYPIRFLPNYFRSNILFDLLLFPLVCVFYNRITREDKYVKMLWKASLTSLTLTIIEVYFEANTRLINFKNSWRWYHTFLSETVTLLLFRLFIGIIRKFDDGKEKGMA</sequence>
<keyword evidence="3" id="KW-1185">Reference proteome</keyword>
<feature type="transmembrane region" description="Helical" evidence="1">
    <location>
        <begin position="95"/>
        <end position="113"/>
    </location>
</feature>
<dbReference type="Proteomes" id="UP001234495">
    <property type="component" value="Unassembled WGS sequence"/>
</dbReference>
<evidence type="ECO:0000256" key="1">
    <source>
        <dbReference type="SAM" id="Phobius"/>
    </source>
</evidence>
<feature type="transmembrane region" description="Helical" evidence="1">
    <location>
        <begin position="128"/>
        <end position="149"/>
    </location>
</feature>
<accession>A0ABT9ZGW8</accession>
<proteinExistence type="predicted"/>
<protein>
    <submittedName>
        <fullName evidence="2">Uncharacterized protein</fullName>
    </submittedName>
</protein>